<dbReference type="CDD" id="cd05271">
    <property type="entry name" value="NDUFA9_like_SDR_a"/>
    <property type="match status" value="1"/>
</dbReference>
<dbReference type="InterPro" id="IPR036291">
    <property type="entry name" value="NAD(P)-bd_dom_sf"/>
</dbReference>
<dbReference type="Gene3D" id="3.40.50.720">
    <property type="entry name" value="NAD(P)-binding Rossmann-like Domain"/>
    <property type="match status" value="1"/>
</dbReference>
<dbReference type="GO" id="GO:0005739">
    <property type="term" value="C:mitochondrion"/>
    <property type="evidence" value="ECO:0007669"/>
    <property type="project" value="TreeGrafter"/>
</dbReference>
<accession>A0A1R2BDP2</accession>
<organism evidence="2 3">
    <name type="scientific">Stentor coeruleus</name>
    <dbReference type="NCBI Taxonomy" id="5963"/>
    <lineage>
        <taxon>Eukaryota</taxon>
        <taxon>Sar</taxon>
        <taxon>Alveolata</taxon>
        <taxon>Ciliophora</taxon>
        <taxon>Postciliodesmatophora</taxon>
        <taxon>Heterotrichea</taxon>
        <taxon>Heterotrichida</taxon>
        <taxon>Stentoridae</taxon>
        <taxon>Stentor</taxon>
    </lineage>
</organism>
<dbReference type="Proteomes" id="UP000187209">
    <property type="component" value="Unassembled WGS sequence"/>
</dbReference>
<dbReference type="AlphaFoldDB" id="A0A1R2BDP2"/>
<dbReference type="PANTHER" id="PTHR12126:SF11">
    <property type="entry name" value="NADH DEHYDROGENASE [UBIQUINONE] 1 ALPHA SUBCOMPLEX SUBUNIT 9, MITOCHONDRIAL"/>
    <property type="match status" value="1"/>
</dbReference>
<dbReference type="EMBL" id="MPUH01000722">
    <property type="protein sequence ID" value="OMJ74898.1"/>
    <property type="molecule type" value="Genomic_DNA"/>
</dbReference>
<dbReference type="Pfam" id="PF04321">
    <property type="entry name" value="RmlD_sub_bind"/>
    <property type="match status" value="1"/>
</dbReference>
<gene>
    <name evidence="2" type="ORF">SteCoe_26069</name>
</gene>
<dbReference type="PANTHER" id="PTHR12126">
    <property type="entry name" value="NADH-UBIQUINONE OXIDOREDUCTASE 39 KDA SUBUNIT-RELATED"/>
    <property type="match status" value="1"/>
</dbReference>
<feature type="domain" description="RmlD-like substrate binding" evidence="1">
    <location>
        <begin position="26"/>
        <end position="260"/>
    </location>
</feature>
<dbReference type="GO" id="GO:0044877">
    <property type="term" value="F:protein-containing complex binding"/>
    <property type="evidence" value="ECO:0007669"/>
    <property type="project" value="TreeGrafter"/>
</dbReference>
<dbReference type="OrthoDB" id="310147at2759"/>
<name>A0A1R2BDP2_9CILI</name>
<keyword evidence="3" id="KW-1185">Reference proteome</keyword>
<dbReference type="SUPFAM" id="SSF51735">
    <property type="entry name" value="NAD(P)-binding Rossmann-fold domains"/>
    <property type="match status" value="1"/>
</dbReference>
<comment type="caution">
    <text evidence="2">The sequence shown here is derived from an EMBL/GenBank/DDBJ whole genome shotgun (WGS) entry which is preliminary data.</text>
</comment>
<reference evidence="2 3" key="1">
    <citation type="submission" date="2016-11" db="EMBL/GenBank/DDBJ databases">
        <title>The macronuclear genome of Stentor coeruleus: a giant cell with tiny introns.</title>
        <authorList>
            <person name="Slabodnick M."/>
            <person name="Ruby J.G."/>
            <person name="Reiff S.B."/>
            <person name="Swart E.C."/>
            <person name="Gosai S."/>
            <person name="Prabakaran S."/>
            <person name="Witkowska E."/>
            <person name="Larue G.E."/>
            <person name="Fisher S."/>
            <person name="Freeman R.M."/>
            <person name="Gunawardena J."/>
            <person name="Chu W."/>
            <person name="Stover N.A."/>
            <person name="Gregory B.D."/>
            <person name="Nowacki M."/>
            <person name="Derisi J."/>
            <person name="Roy S.W."/>
            <person name="Marshall W.F."/>
            <person name="Sood P."/>
        </authorList>
    </citation>
    <scope>NUCLEOTIDE SEQUENCE [LARGE SCALE GENOMIC DNA]</scope>
    <source>
        <strain evidence="2">WM001</strain>
    </source>
</reference>
<evidence type="ECO:0000313" key="2">
    <source>
        <dbReference type="EMBL" id="OMJ74898.1"/>
    </source>
</evidence>
<dbReference type="InterPro" id="IPR051207">
    <property type="entry name" value="ComplexI_NDUFA9_subunit"/>
</dbReference>
<sequence>MFVLLNRKIVSKILHVNDPSSGSQLRVVIFGGNSQLAPSLGNLLGYLGAQITFPTRTSAKWIDHLKITVSFKNLAIAHFIDYKDPNIIDRLIANNNVVINLIGANQYLKDEDHIYEGNVTIPKRIAEACARSSEVIRFIHFSAAGADPSSSSSRLRTKWIGEQEVKAACPEVTVIRPTTIFGEGDNFVMRLAFLNRWLGFTPVIGDAKELRQPVHYHDVGLAIVNALKIPESIGKTYELGGPHVYSMKEILEIIYDKIGAPPNIKSYSYNGAHWLYTKVPHAHAFTRHMSLDLVRESKIDIVVGKDALGIDKLFVKPLSFPQNLQRILADYQAKINLTLEEAEHGWSGGNDRHFSP</sequence>
<evidence type="ECO:0000259" key="1">
    <source>
        <dbReference type="Pfam" id="PF04321"/>
    </source>
</evidence>
<dbReference type="InterPro" id="IPR029903">
    <property type="entry name" value="RmlD-like-bd"/>
</dbReference>
<proteinExistence type="predicted"/>
<evidence type="ECO:0000313" key="3">
    <source>
        <dbReference type="Proteomes" id="UP000187209"/>
    </source>
</evidence>
<protein>
    <recommendedName>
        <fullName evidence="1">RmlD-like substrate binding domain-containing protein</fullName>
    </recommendedName>
</protein>